<dbReference type="SUPFAM" id="SSF51556">
    <property type="entry name" value="Metallo-dependent hydrolases"/>
    <property type="match status" value="1"/>
</dbReference>
<sequence length="355" mass="40699">MGFEDEVRNAVKNLGGWFNAHAHIDRAYVMESKFVDHADMDPWDIATYPLEAKQHTTGALHEGLAYTPTSLRERMSRCLDEAIKFGTRRLDSFIDATADCIGSSAVEIACELREQYKDRIEFRVGAYPIFGFKDDQPRRWDVFVKAAPMADFIGTLPERDARPYHIGFKEHFRRVLNFANSLNYKEIHLHVDQTNKPEENGTETLIEAVRWLRPDSRGRAERRPPTVWAVHALSIASYSEERFQRVVEGLKETNIGVIFCPSATLSNKQDRRIMVPMHNSITRVLDLLLADIPVRIGTDNIQDFFLPAGTMDLYEEVANASNILRFYNFTTWAKIASGTRLNEVDKMKIRTALEN</sequence>
<evidence type="ECO:0000313" key="1">
    <source>
        <dbReference type="EMBL" id="GAK53327.1"/>
    </source>
</evidence>
<gene>
    <name evidence="1" type="ORF">U14_04592</name>
</gene>
<protein>
    <recommendedName>
        <fullName evidence="3">Amidohydrolase-related domain-containing protein</fullName>
    </recommendedName>
</protein>
<evidence type="ECO:0008006" key="3">
    <source>
        <dbReference type="Google" id="ProtNLM"/>
    </source>
</evidence>
<dbReference type="HOGENOM" id="CLU_031758_0_1_0"/>
<dbReference type="EMBL" id="DF820459">
    <property type="protein sequence ID" value="GAK53327.1"/>
    <property type="molecule type" value="Genomic_DNA"/>
</dbReference>
<reference evidence="1" key="1">
    <citation type="journal article" date="2015" name="PeerJ">
        <title>First genomic representation of candidate bacterial phylum KSB3 points to enhanced environmental sensing as a trigger of wastewater bulking.</title>
        <authorList>
            <person name="Sekiguchi Y."/>
            <person name="Ohashi A."/>
            <person name="Parks D.H."/>
            <person name="Yamauchi T."/>
            <person name="Tyson G.W."/>
            <person name="Hugenholtz P."/>
        </authorList>
    </citation>
    <scope>NUCLEOTIDE SEQUENCE [LARGE SCALE GENOMIC DNA]</scope>
</reference>
<proteinExistence type="predicted"/>
<organism evidence="1">
    <name type="scientific">Candidatus Moduliflexus flocculans</name>
    <dbReference type="NCBI Taxonomy" id="1499966"/>
    <lineage>
        <taxon>Bacteria</taxon>
        <taxon>Candidatus Moduliflexota</taxon>
        <taxon>Candidatus Moduliflexia</taxon>
        <taxon>Candidatus Moduliflexales</taxon>
        <taxon>Candidatus Moduliflexaceae</taxon>
    </lineage>
</organism>
<evidence type="ECO:0000313" key="2">
    <source>
        <dbReference type="Proteomes" id="UP000030700"/>
    </source>
</evidence>
<dbReference type="PANTHER" id="PTHR32027">
    <property type="entry name" value="CYTOSINE DEAMINASE"/>
    <property type="match status" value="1"/>
</dbReference>
<dbReference type="PANTHER" id="PTHR32027:SF0">
    <property type="entry name" value="CYTOSINE DEAMINASE"/>
    <property type="match status" value="1"/>
</dbReference>
<name>A0A0S6W4E7_9BACT</name>
<dbReference type="Proteomes" id="UP000030700">
    <property type="component" value="Unassembled WGS sequence"/>
</dbReference>
<dbReference type="STRING" id="1499966.U14_04592"/>
<dbReference type="InterPro" id="IPR052349">
    <property type="entry name" value="Metallo-hydrolase_Enzymes"/>
</dbReference>
<dbReference type="Gene3D" id="3.20.20.140">
    <property type="entry name" value="Metal-dependent hydrolases"/>
    <property type="match status" value="1"/>
</dbReference>
<keyword evidence="2" id="KW-1185">Reference proteome</keyword>
<dbReference type="AlphaFoldDB" id="A0A0S6W4E7"/>
<dbReference type="GO" id="GO:0016814">
    <property type="term" value="F:hydrolase activity, acting on carbon-nitrogen (but not peptide) bonds, in cyclic amidines"/>
    <property type="evidence" value="ECO:0007669"/>
    <property type="project" value="TreeGrafter"/>
</dbReference>
<accession>A0A0S6W4E7</accession>
<dbReference type="InterPro" id="IPR032466">
    <property type="entry name" value="Metal_Hydrolase"/>
</dbReference>